<reference evidence="2 3" key="1">
    <citation type="submission" date="2019-03" db="EMBL/GenBank/DDBJ databases">
        <title>Genomics of glacier-inhabiting Cryobacterium strains.</title>
        <authorList>
            <person name="Liu Q."/>
            <person name="Xin Y.-H."/>
        </authorList>
    </citation>
    <scope>NUCLEOTIDE SEQUENCE [LARGE SCALE GENOMIC DNA]</scope>
    <source>
        <strain evidence="2 3">Hh34</strain>
    </source>
</reference>
<organism evidence="2 3">
    <name type="scientific">Cryobacterium levicorallinum</name>
    <dbReference type="NCBI Taxonomy" id="995038"/>
    <lineage>
        <taxon>Bacteria</taxon>
        <taxon>Bacillati</taxon>
        <taxon>Actinomycetota</taxon>
        <taxon>Actinomycetes</taxon>
        <taxon>Micrococcales</taxon>
        <taxon>Microbacteriaceae</taxon>
        <taxon>Cryobacterium</taxon>
    </lineage>
</organism>
<evidence type="ECO:0000259" key="1">
    <source>
        <dbReference type="Pfam" id="PF25355"/>
    </source>
</evidence>
<feature type="domain" description="DUF7882" evidence="1">
    <location>
        <begin position="1"/>
        <end position="95"/>
    </location>
</feature>
<sequence length="110" mass="12320">MGSLEYGNKTVEFGDRILAHIQIVIVRKLRRGESFLLSWKDSSETGHGRSSIWVHPAIPLYFKFHGGRSPSVNPVWLAELTLSADSSFGMLITSEKTSPKITQQTNSREC</sequence>
<dbReference type="Proteomes" id="UP000297963">
    <property type="component" value="Unassembled WGS sequence"/>
</dbReference>
<keyword evidence="2" id="KW-0436">Ligase</keyword>
<evidence type="ECO:0000313" key="3">
    <source>
        <dbReference type="Proteomes" id="UP000297963"/>
    </source>
</evidence>
<evidence type="ECO:0000313" key="2">
    <source>
        <dbReference type="EMBL" id="TFB84230.1"/>
    </source>
</evidence>
<comment type="caution">
    <text evidence="2">The sequence shown here is derived from an EMBL/GenBank/DDBJ whole genome shotgun (WGS) entry which is preliminary data.</text>
</comment>
<protein>
    <submittedName>
        <fullName evidence="2">ATP-dependent DNA ligase</fullName>
    </submittedName>
</protein>
<proteinExistence type="predicted"/>
<gene>
    <name evidence="2" type="ORF">E3O11_10045</name>
</gene>
<dbReference type="Pfam" id="PF25355">
    <property type="entry name" value="DUF7882"/>
    <property type="match status" value="1"/>
</dbReference>
<dbReference type="GO" id="GO:0016874">
    <property type="term" value="F:ligase activity"/>
    <property type="evidence" value="ECO:0007669"/>
    <property type="project" value="UniProtKB-KW"/>
</dbReference>
<name>A0A4R8VLD5_9MICO</name>
<dbReference type="InterPro" id="IPR057204">
    <property type="entry name" value="DUF7882"/>
</dbReference>
<dbReference type="EMBL" id="SOFE01000019">
    <property type="protein sequence ID" value="TFB84230.1"/>
    <property type="molecule type" value="Genomic_DNA"/>
</dbReference>
<accession>A0A4R8VLD5</accession>
<dbReference type="AlphaFoldDB" id="A0A4R8VLD5"/>